<protein>
    <recommendedName>
        <fullName evidence="3">CN hydrolase domain-containing protein</fullName>
    </recommendedName>
</protein>
<dbReference type="Proteomes" id="UP000266287">
    <property type="component" value="Unassembled WGS sequence"/>
</dbReference>
<comment type="caution">
    <text evidence="1">The sequence shown here is derived from an EMBL/GenBank/DDBJ whole genome shotgun (WGS) entry which is preliminary data.</text>
</comment>
<accession>A0A399FUA1</accession>
<sequence>MKVAIFAVQYKVKFNEYPTTLNKEFQESFRNEFFNELIIQARSEKVNLALLPDGFFRSDYPDRIVKFLKRNSPKINVLVGRDNTSGSKLEVLLVSPSGRIRKKIVEVYDQYKRARKNKSKKKAILQGIRDRRFQINNKMYTVYSCGDVLVSEIRKASPLTYCKAAFVLAHYTARRFSSSMRKVGIPIFLSHHLKNPWSS</sequence>
<evidence type="ECO:0008006" key="3">
    <source>
        <dbReference type="Google" id="ProtNLM"/>
    </source>
</evidence>
<gene>
    <name evidence="1" type="ORF">B9J77_04125</name>
</gene>
<evidence type="ECO:0000313" key="1">
    <source>
        <dbReference type="EMBL" id="RIH99927.1"/>
    </source>
</evidence>
<evidence type="ECO:0000313" key="2">
    <source>
        <dbReference type="Proteomes" id="UP000266287"/>
    </source>
</evidence>
<dbReference type="AlphaFoldDB" id="A0A399FUA1"/>
<reference evidence="1 2" key="1">
    <citation type="submission" date="2018-08" db="EMBL/GenBank/DDBJ databases">
        <title>Draft genome of candidate division NPL-UPA2 bacterium Unc8 that adapted to ultra-basic serpentinizing groundwater.</title>
        <authorList>
            <person name="Ishii S."/>
            <person name="Suzuki S."/>
            <person name="Nealson K.H."/>
        </authorList>
    </citation>
    <scope>NUCLEOTIDE SEQUENCE [LARGE SCALE GENOMIC DNA]</scope>
    <source>
        <strain evidence="1">Unc8</strain>
    </source>
</reference>
<name>A0A399FUA1_UNCN2</name>
<dbReference type="EMBL" id="NDHY01000009">
    <property type="protein sequence ID" value="RIH99927.1"/>
    <property type="molecule type" value="Genomic_DNA"/>
</dbReference>
<proteinExistence type="predicted"/>
<organism evidence="1 2">
    <name type="scientific">candidate division NPL-UPA2 bacterium Unc8</name>
    <dbReference type="NCBI Taxonomy" id="1980939"/>
    <lineage>
        <taxon>Bacteria</taxon>
    </lineage>
</organism>